<dbReference type="InterPro" id="IPR018076">
    <property type="entry name" value="T2SS_GspF_dom"/>
</dbReference>
<evidence type="ECO:0000259" key="7">
    <source>
        <dbReference type="Pfam" id="PF00482"/>
    </source>
</evidence>
<evidence type="ECO:0000256" key="5">
    <source>
        <dbReference type="ARBA" id="ARBA00023136"/>
    </source>
</evidence>
<dbReference type="RefSeq" id="WP_111538411.1">
    <property type="nucleotide sequence ID" value="NZ_QKZL01000019.1"/>
</dbReference>
<keyword evidence="2" id="KW-1003">Cell membrane</keyword>
<feature type="transmembrane region" description="Helical" evidence="6">
    <location>
        <begin position="111"/>
        <end position="137"/>
    </location>
</feature>
<reference evidence="8 9" key="1">
    <citation type="submission" date="2018-06" db="EMBL/GenBank/DDBJ databases">
        <title>Genomic Encyclopedia of Archaeal and Bacterial Type Strains, Phase II (KMG-II): from individual species to whole genera.</title>
        <authorList>
            <person name="Goeker M."/>
        </authorList>
    </citation>
    <scope>NUCLEOTIDE SEQUENCE [LARGE SCALE GENOMIC DNA]</scope>
    <source>
        <strain evidence="8 9">DSM 22009</strain>
    </source>
</reference>
<dbReference type="EMBL" id="QKZL01000019">
    <property type="protein sequence ID" value="PZX13112.1"/>
    <property type="molecule type" value="Genomic_DNA"/>
</dbReference>
<dbReference type="Pfam" id="PF00482">
    <property type="entry name" value="T2SSF"/>
    <property type="match status" value="1"/>
</dbReference>
<dbReference type="GO" id="GO:0005886">
    <property type="term" value="C:plasma membrane"/>
    <property type="evidence" value="ECO:0007669"/>
    <property type="project" value="UniProtKB-SubCell"/>
</dbReference>
<dbReference type="PANTHER" id="PTHR35007:SF2">
    <property type="entry name" value="PILUS ASSEMBLE PROTEIN"/>
    <property type="match status" value="1"/>
</dbReference>
<keyword evidence="9" id="KW-1185">Reference proteome</keyword>
<dbReference type="Proteomes" id="UP000248916">
    <property type="component" value="Unassembled WGS sequence"/>
</dbReference>
<sequence>MNVELLLQTYREPAIGLLAAAAVTCGILVTLWPYLVSDTLARRMRLVTDEAERIRVRERARLKAGDKVSLRREPRKLFKDIVERFGLAQEATDGEMRARLRMAGFRGEGPIMAFLAMRFLLPLGLFAFAAFYVFVLIDLAQPFALKWGICVVAACAGYYGPAIYVKNRIDKRQQAMRRAWPDALDLLLICVESGMSIEGALRKVAIEIGAQSVELAEELSLTTAEMSYLADRRKAFENLSDRTGVDSIRQAVTTLVQAEKHGTSLGQSLRVLAQESRDLRMSLAEKKAAALPPKLTVPMIVFFLPVLFGVILGPAGIQIMNL</sequence>
<evidence type="ECO:0000256" key="6">
    <source>
        <dbReference type="SAM" id="Phobius"/>
    </source>
</evidence>
<evidence type="ECO:0000256" key="2">
    <source>
        <dbReference type="ARBA" id="ARBA00022475"/>
    </source>
</evidence>
<gene>
    <name evidence="8" type="ORF">LX81_03340</name>
</gene>
<accession>A0A2W7NPA7</accession>
<dbReference type="OrthoDB" id="9810662at2"/>
<comment type="subcellular location">
    <subcellularLocation>
        <location evidence="1">Cell membrane</location>
        <topology evidence="1">Multi-pass membrane protein</topology>
    </subcellularLocation>
</comment>
<dbReference type="PANTHER" id="PTHR35007">
    <property type="entry name" value="INTEGRAL MEMBRANE PROTEIN-RELATED"/>
    <property type="match status" value="1"/>
</dbReference>
<evidence type="ECO:0000313" key="8">
    <source>
        <dbReference type="EMBL" id="PZX13112.1"/>
    </source>
</evidence>
<dbReference type="AlphaFoldDB" id="A0A2W7NPA7"/>
<feature type="transmembrane region" description="Helical" evidence="6">
    <location>
        <begin position="295"/>
        <end position="317"/>
    </location>
</feature>
<name>A0A2W7NPA7_9RHOB</name>
<proteinExistence type="predicted"/>
<feature type="domain" description="Type II secretion system protein GspF" evidence="7">
    <location>
        <begin position="184"/>
        <end position="312"/>
    </location>
</feature>
<organism evidence="8 9">
    <name type="scientific">Palleronia aestuarii</name>
    <dbReference type="NCBI Taxonomy" id="568105"/>
    <lineage>
        <taxon>Bacteria</taxon>
        <taxon>Pseudomonadati</taxon>
        <taxon>Pseudomonadota</taxon>
        <taxon>Alphaproteobacteria</taxon>
        <taxon>Rhodobacterales</taxon>
        <taxon>Roseobacteraceae</taxon>
        <taxon>Palleronia</taxon>
    </lineage>
</organism>
<feature type="transmembrane region" description="Helical" evidence="6">
    <location>
        <begin position="143"/>
        <end position="165"/>
    </location>
</feature>
<evidence type="ECO:0000313" key="9">
    <source>
        <dbReference type="Proteomes" id="UP000248916"/>
    </source>
</evidence>
<evidence type="ECO:0000256" key="4">
    <source>
        <dbReference type="ARBA" id="ARBA00022989"/>
    </source>
</evidence>
<evidence type="ECO:0000256" key="1">
    <source>
        <dbReference type="ARBA" id="ARBA00004651"/>
    </source>
</evidence>
<keyword evidence="4 6" id="KW-1133">Transmembrane helix</keyword>
<keyword evidence="5 6" id="KW-0472">Membrane</keyword>
<comment type="caution">
    <text evidence="8">The sequence shown here is derived from an EMBL/GenBank/DDBJ whole genome shotgun (WGS) entry which is preliminary data.</text>
</comment>
<keyword evidence="3 6" id="KW-0812">Transmembrane</keyword>
<evidence type="ECO:0000256" key="3">
    <source>
        <dbReference type="ARBA" id="ARBA00022692"/>
    </source>
</evidence>
<protein>
    <submittedName>
        <fullName evidence="8">Tight adherence protein C</fullName>
    </submittedName>
</protein>
<feature type="transmembrane region" description="Helical" evidence="6">
    <location>
        <begin position="14"/>
        <end position="36"/>
    </location>
</feature>